<dbReference type="AlphaFoldDB" id="A0AAV9Z1Q6"/>
<evidence type="ECO:0000313" key="1">
    <source>
        <dbReference type="EMBL" id="KAK6967036.1"/>
    </source>
</evidence>
<sequence length="112" mass="12553">MALQENRKQAKLDACKIFELYEPLLLGVLSPEDNPVDASCAAFAQAYAGNTAADIIELCHQVQKVRCPNTRDRNAEMRQVRLWIKQCSDSHQQSGEDEAEAESRTVLLFEAT</sequence>
<organism evidence="1 2">
    <name type="scientific">Favolaschia claudopus</name>
    <dbReference type="NCBI Taxonomy" id="2862362"/>
    <lineage>
        <taxon>Eukaryota</taxon>
        <taxon>Fungi</taxon>
        <taxon>Dikarya</taxon>
        <taxon>Basidiomycota</taxon>
        <taxon>Agaricomycotina</taxon>
        <taxon>Agaricomycetes</taxon>
        <taxon>Agaricomycetidae</taxon>
        <taxon>Agaricales</taxon>
        <taxon>Marasmiineae</taxon>
        <taxon>Mycenaceae</taxon>
        <taxon>Favolaschia</taxon>
    </lineage>
</organism>
<evidence type="ECO:0000313" key="2">
    <source>
        <dbReference type="Proteomes" id="UP001362999"/>
    </source>
</evidence>
<reference evidence="1 2" key="1">
    <citation type="journal article" date="2024" name="J Genomics">
        <title>Draft genome sequencing and assembly of Favolaschia claudopus CIRM-BRFM 2984 isolated from oak limbs.</title>
        <authorList>
            <person name="Navarro D."/>
            <person name="Drula E."/>
            <person name="Chaduli D."/>
            <person name="Cazenave R."/>
            <person name="Ahrendt S."/>
            <person name="Wang J."/>
            <person name="Lipzen A."/>
            <person name="Daum C."/>
            <person name="Barry K."/>
            <person name="Grigoriev I.V."/>
            <person name="Favel A."/>
            <person name="Rosso M.N."/>
            <person name="Martin F."/>
        </authorList>
    </citation>
    <scope>NUCLEOTIDE SEQUENCE [LARGE SCALE GENOMIC DNA]</scope>
    <source>
        <strain evidence="1 2">CIRM-BRFM 2984</strain>
    </source>
</reference>
<name>A0AAV9Z1Q6_9AGAR</name>
<proteinExistence type="predicted"/>
<gene>
    <name evidence="1" type="ORF">R3P38DRAFT_2815432</name>
</gene>
<accession>A0AAV9Z1Q6</accession>
<comment type="caution">
    <text evidence="1">The sequence shown here is derived from an EMBL/GenBank/DDBJ whole genome shotgun (WGS) entry which is preliminary data.</text>
</comment>
<protein>
    <submittedName>
        <fullName evidence="1">Uncharacterized protein</fullName>
    </submittedName>
</protein>
<keyword evidence="2" id="KW-1185">Reference proteome</keyword>
<dbReference type="Proteomes" id="UP001362999">
    <property type="component" value="Unassembled WGS sequence"/>
</dbReference>
<dbReference type="EMBL" id="JAWWNJ010000245">
    <property type="protein sequence ID" value="KAK6967036.1"/>
    <property type="molecule type" value="Genomic_DNA"/>
</dbReference>